<feature type="region of interest" description="Disordered" evidence="7">
    <location>
        <begin position="1"/>
        <end position="76"/>
    </location>
</feature>
<keyword evidence="2" id="KW-0678">Repressor</keyword>
<evidence type="ECO:0000313" key="9">
    <source>
        <dbReference type="Proteomes" id="UP001165120"/>
    </source>
</evidence>
<evidence type="ECO:0000313" key="8">
    <source>
        <dbReference type="EMBL" id="GME67879.1"/>
    </source>
</evidence>
<keyword evidence="3" id="KW-0805">Transcription regulation</keyword>
<protein>
    <submittedName>
        <fullName evidence="8">Unnamed protein product</fullName>
    </submittedName>
</protein>
<feature type="coiled-coil region" evidence="6">
    <location>
        <begin position="150"/>
        <end position="177"/>
    </location>
</feature>
<feature type="compositionally biased region" description="Low complexity" evidence="7">
    <location>
        <begin position="314"/>
        <end position="327"/>
    </location>
</feature>
<feature type="compositionally biased region" description="Polar residues" evidence="7">
    <location>
        <begin position="200"/>
        <end position="216"/>
    </location>
</feature>
<evidence type="ECO:0000256" key="7">
    <source>
        <dbReference type="SAM" id="MobiDB-lite"/>
    </source>
</evidence>
<keyword evidence="6" id="KW-0175">Coiled coil</keyword>
<evidence type="ECO:0000256" key="5">
    <source>
        <dbReference type="ARBA" id="ARBA00023242"/>
    </source>
</evidence>
<evidence type="ECO:0000256" key="1">
    <source>
        <dbReference type="ARBA" id="ARBA00004123"/>
    </source>
</evidence>
<feature type="region of interest" description="Disordered" evidence="7">
    <location>
        <begin position="200"/>
        <end position="281"/>
    </location>
</feature>
<feature type="compositionally biased region" description="Low complexity" evidence="7">
    <location>
        <begin position="217"/>
        <end position="234"/>
    </location>
</feature>
<accession>A0A9W6SVV6</accession>
<proteinExistence type="predicted"/>
<dbReference type="EMBL" id="BSXN01000273">
    <property type="protein sequence ID" value="GME67879.1"/>
    <property type="molecule type" value="Genomic_DNA"/>
</dbReference>
<dbReference type="GO" id="GO:0010468">
    <property type="term" value="P:regulation of gene expression"/>
    <property type="evidence" value="ECO:0007669"/>
    <property type="project" value="UniProtKB-ARBA"/>
</dbReference>
<dbReference type="InterPro" id="IPR013907">
    <property type="entry name" value="Sds3"/>
</dbReference>
<dbReference type="Pfam" id="PF08598">
    <property type="entry name" value="Sds3"/>
    <property type="match status" value="1"/>
</dbReference>
<evidence type="ECO:0000256" key="6">
    <source>
        <dbReference type="SAM" id="Coils"/>
    </source>
</evidence>
<dbReference type="PANTHER" id="PTHR21964">
    <property type="entry name" value="BREAST CANCER METASTASIS-SUPPRESSOR 1"/>
    <property type="match status" value="1"/>
</dbReference>
<organism evidence="8 9">
    <name type="scientific">Candida boidinii</name>
    <name type="common">Yeast</name>
    <dbReference type="NCBI Taxonomy" id="5477"/>
    <lineage>
        <taxon>Eukaryota</taxon>
        <taxon>Fungi</taxon>
        <taxon>Dikarya</taxon>
        <taxon>Ascomycota</taxon>
        <taxon>Saccharomycotina</taxon>
        <taxon>Pichiomycetes</taxon>
        <taxon>Pichiales</taxon>
        <taxon>Pichiaceae</taxon>
        <taxon>Ogataea</taxon>
        <taxon>Ogataea/Candida clade</taxon>
    </lineage>
</organism>
<evidence type="ECO:0000256" key="2">
    <source>
        <dbReference type="ARBA" id="ARBA00022491"/>
    </source>
</evidence>
<comment type="caution">
    <text evidence="8">The sequence shown here is derived from an EMBL/GenBank/DDBJ whole genome shotgun (WGS) entry which is preliminary data.</text>
</comment>
<comment type="subcellular location">
    <subcellularLocation>
        <location evidence="1">Nucleus</location>
    </subcellularLocation>
</comment>
<sequence length="447" mass="48321">MSNQSTGSKANGGSNGKNSNSNTGGGASSKNGGASAPSSGSAVTATGATSNSATTSATTNTGAVATAPVSKKDKRKQQIATKLNKLEEQFQNEKDFYYRESLVKLQYKLSTLHSGENQNFLQKCKDFEELRDSELVRLRLSEEYLVKFVTDEFKKDYENAVNEREELINLVKLKLNEKLFKKIRQLKQDKVLMDMATVNQSGHHHTSGSTLRYNLTNSHSSQYNSQYNDPYNSAGGNGSGAGEPNNNGGNNSNVESSSSLLFPGERRSRRTHANRRYDSHSLNIANSANAYSNNNADDSYDSATGGTGTGYGSAGNTTAGNTTRDAGGASGYTSTRGRRARNARGGAGSGHDSSNNEHDGHGNSTSGENGSGSNKRATITDSEELNLFLYGHDYKRRFTDKTFTRHTGKLYTDLQGIKGEELNEDLTLIRNAAENVNHYKKTASNDK</sequence>
<dbReference type="AlphaFoldDB" id="A0A9W6SVV6"/>
<gene>
    <name evidence="8" type="ORF">Cboi02_000123100</name>
</gene>
<feature type="compositionally biased region" description="Low complexity" evidence="7">
    <location>
        <begin position="242"/>
        <end position="259"/>
    </location>
</feature>
<keyword evidence="9" id="KW-1185">Reference proteome</keyword>
<feature type="compositionally biased region" description="Low complexity" evidence="7">
    <location>
        <begin position="362"/>
        <end position="374"/>
    </location>
</feature>
<evidence type="ECO:0000256" key="3">
    <source>
        <dbReference type="ARBA" id="ARBA00023015"/>
    </source>
</evidence>
<dbReference type="Proteomes" id="UP001165120">
    <property type="component" value="Unassembled WGS sequence"/>
</dbReference>
<reference evidence="8" key="1">
    <citation type="submission" date="2023-04" db="EMBL/GenBank/DDBJ databases">
        <title>Candida boidinii NBRC 10035.</title>
        <authorList>
            <person name="Ichikawa N."/>
            <person name="Sato H."/>
            <person name="Tonouchi N."/>
        </authorList>
    </citation>
    <scope>NUCLEOTIDE SEQUENCE</scope>
    <source>
        <strain evidence="8">NBRC 10035</strain>
    </source>
</reference>
<feature type="compositionally biased region" description="Low complexity" evidence="7">
    <location>
        <begin position="1"/>
        <end position="68"/>
    </location>
</feature>
<dbReference type="SMART" id="SM01401">
    <property type="entry name" value="Sds3"/>
    <property type="match status" value="1"/>
</dbReference>
<dbReference type="GO" id="GO:0005654">
    <property type="term" value="C:nucleoplasm"/>
    <property type="evidence" value="ECO:0007669"/>
    <property type="project" value="UniProtKB-ARBA"/>
</dbReference>
<evidence type="ECO:0000256" key="4">
    <source>
        <dbReference type="ARBA" id="ARBA00023163"/>
    </source>
</evidence>
<keyword evidence="4" id="KW-0804">Transcription</keyword>
<keyword evidence="5" id="KW-0539">Nucleus</keyword>
<name>A0A9W6SVV6_CANBO</name>
<feature type="region of interest" description="Disordered" evidence="7">
    <location>
        <begin position="311"/>
        <end position="377"/>
    </location>
</feature>